<organism evidence="2 3">
    <name type="scientific">Actinomadura meyerae</name>
    <dbReference type="NCBI Taxonomy" id="240840"/>
    <lineage>
        <taxon>Bacteria</taxon>
        <taxon>Bacillati</taxon>
        <taxon>Actinomycetota</taxon>
        <taxon>Actinomycetes</taxon>
        <taxon>Streptosporangiales</taxon>
        <taxon>Thermomonosporaceae</taxon>
        <taxon>Actinomadura</taxon>
    </lineage>
</organism>
<reference evidence="2 3" key="1">
    <citation type="submission" date="2017-06" db="EMBL/GenBank/DDBJ databases">
        <authorList>
            <person name="Kim H.J."/>
            <person name="Triplett B.A."/>
        </authorList>
    </citation>
    <scope>NUCLEOTIDE SEQUENCE [LARGE SCALE GENOMIC DNA]</scope>
    <source>
        <strain evidence="2 3">DSM 44715</strain>
    </source>
</reference>
<accession>A0A239NBT0</accession>
<feature type="region of interest" description="Disordered" evidence="1">
    <location>
        <begin position="110"/>
        <end position="271"/>
    </location>
</feature>
<evidence type="ECO:0000313" key="3">
    <source>
        <dbReference type="Proteomes" id="UP000198318"/>
    </source>
</evidence>
<dbReference type="AlphaFoldDB" id="A0A239NBT0"/>
<evidence type="ECO:0000256" key="1">
    <source>
        <dbReference type="SAM" id="MobiDB-lite"/>
    </source>
</evidence>
<feature type="compositionally biased region" description="Low complexity" evidence="1">
    <location>
        <begin position="154"/>
        <end position="164"/>
    </location>
</feature>
<proteinExistence type="predicted"/>
<dbReference type="Proteomes" id="UP000198318">
    <property type="component" value="Unassembled WGS sequence"/>
</dbReference>
<feature type="compositionally biased region" description="Polar residues" evidence="1">
    <location>
        <begin position="178"/>
        <end position="194"/>
    </location>
</feature>
<feature type="compositionally biased region" description="Low complexity" evidence="1">
    <location>
        <begin position="245"/>
        <end position="259"/>
    </location>
</feature>
<evidence type="ECO:0000313" key="2">
    <source>
        <dbReference type="EMBL" id="SNT52361.1"/>
    </source>
</evidence>
<protein>
    <submittedName>
        <fullName evidence="2">Uncharacterized protein</fullName>
    </submittedName>
</protein>
<gene>
    <name evidence="2" type="ORF">SAMN05443665_10391</name>
</gene>
<name>A0A239NBT0_9ACTN</name>
<keyword evidence="3" id="KW-1185">Reference proteome</keyword>
<dbReference type="EMBL" id="FZOR01000039">
    <property type="protein sequence ID" value="SNT52361.1"/>
    <property type="molecule type" value="Genomic_DNA"/>
</dbReference>
<sequence>MVDAASGSPAIKLMHLSYLAGRCVALSRRNSTMILSGFSDRHRLFSHMPYFGHLAPLSCGLRIAGCAFPYGLIERREVGAGGVDNAQLLASQALLGGECAIAQLENTRELANPPQPCGGPSRPGGFVQGHRRPTGLRSHPLTICSPRSPPTAPPTAAAPATDPTFSNGPRHSGVRSLASESAATSRADNSTASATAVLPSRRRRSSSKSSSDGTDKAAMGTRAGRVSARWRRRRGLPGGGGSGRCAGRAACRRSASPRTRVGRRRGSDPRR</sequence>